<reference evidence="2" key="1">
    <citation type="journal article" date="2017" name="Nat. Ecol. Evol.">
        <title>Genome expansion and lineage-specific genetic innovations in the forest pathogenic fungi Armillaria.</title>
        <authorList>
            <person name="Sipos G."/>
            <person name="Prasanna A.N."/>
            <person name="Walter M.C."/>
            <person name="O'Connor E."/>
            <person name="Balint B."/>
            <person name="Krizsan K."/>
            <person name="Kiss B."/>
            <person name="Hess J."/>
            <person name="Varga T."/>
            <person name="Slot J."/>
            <person name="Riley R."/>
            <person name="Boka B."/>
            <person name="Rigling D."/>
            <person name="Barry K."/>
            <person name="Lee J."/>
            <person name="Mihaltcheva S."/>
            <person name="LaButti K."/>
            <person name="Lipzen A."/>
            <person name="Waldron R."/>
            <person name="Moloney N.M."/>
            <person name="Sperisen C."/>
            <person name="Kredics L."/>
            <person name="Vagvoelgyi C."/>
            <person name="Patrignani A."/>
            <person name="Fitzpatrick D."/>
            <person name="Nagy I."/>
            <person name="Doyle S."/>
            <person name="Anderson J.B."/>
            <person name="Grigoriev I.V."/>
            <person name="Gueldener U."/>
            <person name="Muensterkoetter M."/>
            <person name="Nagy L.G."/>
        </authorList>
    </citation>
    <scope>NUCLEOTIDE SEQUENCE [LARGE SCALE GENOMIC DNA]</scope>
    <source>
        <strain evidence="2">C18/9</strain>
    </source>
</reference>
<dbReference type="AlphaFoldDB" id="A0A284S150"/>
<protein>
    <submittedName>
        <fullName evidence="1">Uncharacterized protein</fullName>
    </submittedName>
</protein>
<sequence length="135" mass="14864">MLGAYWCQPHQLTICACFGYDAFAVNNGMSFYCNHFQCLCDEGGDVGADVLWEKRGPITRLVDASRLALVGGFAVWKLTTFDDSRPGRTWCRRLSKGDFVVSTRRGTAQACFRTSELCDIQAIGDGSHAAPLNTE</sequence>
<dbReference type="Proteomes" id="UP000219338">
    <property type="component" value="Unassembled WGS sequence"/>
</dbReference>
<gene>
    <name evidence="1" type="ORF">ARMOST_18200</name>
</gene>
<name>A0A284S150_ARMOS</name>
<dbReference type="EMBL" id="FUEG01000025">
    <property type="protein sequence ID" value="SJL14733.1"/>
    <property type="molecule type" value="Genomic_DNA"/>
</dbReference>
<evidence type="ECO:0000313" key="1">
    <source>
        <dbReference type="EMBL" id="SJL14733.1"/>
    </source>
</evidence>
<evidence type="ECO:0000313" key="2">
    <source>
        <dbReference type="Proteomes" id="UP000219338"/>
    </source>
</evidence>
<organism evidence="1 2">
    <name type="scientific">Armillaria ostoyae</name>
    <name type="common">Armillaria root rot fungus</name>
    <dbReference type="NCBI Taxonomy" id="47428"/>
    <lineage>
        <taxon>Eukaryota</taxon>
        <taxon>Fungi</taxon>
        <taxon>Dikarya</taxon>
        <taxon>Basidiomycota</taxon>
        <taxon>Agaricomycotina</taxon>
        <taxon>Agaricomycetes</taxon>
        <taxon>Agaricomycetidae</taxon>
        <taxon>Agaricales</taxon>
        <taxon>Marasmiineae</taxon>
        <taxon>Physalacriaceae</taxon>
        <taxon>Armillaria</taxon>
    </lineage>
</organism>
<keyword evidence="2" id="KW-1185">Reference proteome</keyword>
<proteinExistence type="predicted"/>
<accession>A0A284S150</accession>